<reference evidence="2 3" key="1">
    <citation type="submission" date="2021-05" db="EMBL/GenBank/DDBJ databases">
        <title>Genome Assembly of Synthetic Allotetraploid Brassica napus Reveals Homoeologous Exchanges between Subgenomes.</title>
        <authorList>
            <person name="Davis J.T."/>
        </authorList>
    </citation>
    <scope>NUCLEOTIDE SEQUENCE [LARGE SCALE GENOMIC DNA]</scope>
    <source>
        <strain evidence="3">cv. Da-Ae</strain>
        <tissue evidence="2">Seedling</tissue>
    </source>
</reference>
<name>A0ABQ7Y8Q6_BRANA</name>
<protein>
    <recommendedName>
        <fullName evidence="1">Uroporphyrinogen decarboxylase (URO-D) domain-containing protein</fullName>
    </recommendedName>
</protein>
<dbReference type="Pfam" id="PF01208">
    <property type="entry name" value="URO-D"/>
    <property type="match status" value="1"/>
</dbReference>
<dbReference type="PANTHER" id="PTHR21091:SF167">
    <property type="entry name" value="UROPORPHYRINOGEN DECARBOXYLASE 1, CHLOROPLASTIC"/>
    <property type="match status" value="1"/>
</dbReference>
<accession>A0ABQ7Y8Q6</accession>
<dbReference type="Proteomes" id="UP000824890">
    <property type="component" value="Unassembled WGS sequence"/>
</dbReference>
<dbReference type="InterPro" id="IPR038071">
    <property type="entry name" value="UROD/MetE-like_sf"/>
</dbReference>
<evidence type="ECO:0000313" key="2">
    <source>
        <dbReference type="EMBL" id="KAH0864571.1"/>
    </source>
</evidence>
<sequence length="243" mass="28061">MEAYPFPFSTSFESKKHKYMGSLIELELLIIIALPPLLMKKFPALGHFANDRKEINEYVPSVNRTFLTLLTDLLLINIAKGQAGRYTAIYQKLALKHPSFRDNTDLIMVISLQPWHRSYQTMSFVFSAFSLLYLPSVSCLTTRELKTLGGQLTPEMWEHWSKPYIKEIIHAVKRRCSDTPVVFYINGNGGVLQRMLLDLTRLRYGRWKEAIGNVDPSNLLSLLPALTEETQKKARHICLPWRF</sequence>
<dbReference type="EMBL" id="JAGKQM010000018">
    <property type="protein sequence ID" value="KAH0864571.1"/>
    <property type="molecule type" value="Genomic_DNA"/>
</dbReference>
<keyword evidence="3" id="KW-1185">Reference proteome</keyword>
<comment type="caution">
    <text evidence="2">The sequence shown here is derived from an EMBL/GenBank/DDBJ whole genome shotgun (WGS) entry which is preliminary data.</text>
</comment>
<evidence type="ECO:0000313" key="3">
    <source>
        <dbReference type="Proteomes" id="UP000824890"/>
    </source>
</evidence>
<dbReference type="Gene3D" id="3.20.20.210">
    <property type="match status" value="1"/>
</dbReference>
<evidence type="ECO:0000259" key="1">
    <source>
        <dbReference type="Pfam" id="PF01208"/>
    </source>
</evidence>
<dbReference type="PANTHER" id="PTHR21091">
    <property type="entry name" value="METHYLTETRAHYDROFOLATE:HOMOCYSTEINE METHYLTRANSFERASE RELATED"/>
    <property type="match status" value="1"/>
</dbReference>
<proteinExistence type="predicted"/>
<gene>
    <name evidence="2" type="ORF">HID58_081782</name>
</gene>
<organism evidence="2 3">
    <name type="scientific">Brassica napus</name>
    <name type="common">Rape</name>
    <dbReference type="NCBI Taxonomy" id="3708"/>
    <lineage>
        <taxon>Eukaryota</taxon>
        <taxon>Viridiplantae</taxon>
        <taxon>Streptophyta</taxon>
        <taxon>Embryophyta</taxon>
        <taxon>Tracheophyta</taxon>
        <taxon>Spermatophyta</taxon>
        <taxon>Magnoliopsida</taxon>
        <taxon>eudicotyledons</taxon>
        <taxon>Gunneridae</taxon>
        <taxon>Pentapetalae</taxon>
        <taxon>rosids</taxon>
        <taxon>malvids</taxon>
        <taxon>Brassicales</taxon>
        <taxon>Brassicaceae</taxon>
        <taxon>Brassiceae</taxon>
        <taxon>Brassica</taxon>
    </lineage>
</organism>
<feature type="domain" description="Uroporphyrinogen decarboxylase (URO-D)" evidence="1">
    <location>
        <begin position="147"/>
        <end position="196"/>
    </location>
</feature>
<dbReference type="SUPFAM" id="SSF51726">
    <property type="entry name" value="UROD/MetE-like"/>
    <property type="match status" value="1"/>
</dbReference>
<dbReference type="InterPro" id="IPR000257">
    <property type="entry name" value="Uroporphyrinogen_deCOase"/>
</dbReference>